<sequence>MMPSVPEMDREARFCVPENCLAIARRVICTVPVILWRARAVVVAALLVFVTTIAQGESIDRVVAVVNQGVITESELQREVQRAQLEIRASDQKGPSQTDLRRNLLESMIRDRIQLQLAGHRNIRVNDNLVNSAISDIAENNRLSLEQLRDEVERGGMAYQDYFEDLREQLTIRRLIDVEVVQKVSVSEQEIDQYLALNPDSWAPGELELELSHLLLSVSGSASDQEIDSQHARAVDIRGEILAGLSFSEAATQYSDSPDAERGGNLGWRKKSELPSLFVQAVKGLRPGQLSEVSRSPNGFHIIQLMARRGGEEMLVEQIRVRHILLIPSVVADESQIRKRLERVRQRIEVGEQFSEMARLHSEDRHSRAKGGDLGWLNPGDATPEFEKVLQKLDVGQLSDVFQTRSGFHLAKLVDRRTRNLSEQMRRSDARFRVRAKKIQENYNQWIRELRDLAFVEIRVPLDEL</sequence>
<accession>A0A382BS61</accession>
<organism evidence="8">
    <name type="scientific">marine metagenome</name>
    <dbReference type="NCBI Taxonomy" id="408172"/>
    <lineage>
        <taxon>unclassified sequences</taxon>
        <taxon>metagenomes</taxon>
        <taxon>ecological metagenomes</taxon>
    </lineage>
</organism>
<dbReference type="Gene3D" id="3.10.50.40">
    <property type="match status" value="2"/>
</dbReference>
<dbReference type="HAMAP" id="MF_01183">
    <property type="entry name" value="Chaperone_SurA"/>
    <property type="match status" value="1"/>
</dbReference>
<dbReference type="InterPro" id="IPR050280">
    <property type="entry name" value="OMP_Chaperone_SurA"/>
</dbReference>
<dbReference type="InterPro" id="IPR000297">
    <property type="entry name" value="PPIase_PpiC"/>
</dbReference>
<dbReference type="SUPFAM" id="SSF54534">
    <property type="entry name" value="FKBP-like"/>
    <property type="match status" value="2"/>
</dbReference>
<keyword evidence="4" id="KW-0697">Rotamase</keyword>
<keyword evidence="1" id="KW-0732">Signal</keyword>
<evidence type="ECO:0000313" key="8">
    <source>
        <dbReference type="EMBL" id="SVB16494.1"/>
    </source>
</evidence>
<dbReference type="GO" id="GO:0030288">
    <property type="term" value="C:outer membrane-bounded periplasmic space"/>
    <property type="evidence" value="ECO:0007669"/>
    <property type="project" value="InterPro"/>
</dbReference>
<keyword evidence="6" id="KW-0413">Isomerase</keyword>
<dbReference type="PANTHER" id="PTHR47637:SF1">
    <property type="entry name" value="CHAPERONE SURA"/>
    <property type="match status" value="1"/>
</dbReference>
<dbReference type="InterPro" id="IPR023034">
    <property type="entry name" value="PPIase_SurA"/>
</dbReference>
<dbReference type="GO" id="GO:0043165">
    <property type="term" value="P:Gram-negative-bacterium-type cell outer membrane assembly"/>
    <property type="evidence" value="ECO:0007669"/>
    <property type="project" value="InterPro"/>
</dbReference>
<dbReference type="PANTHER" id="PTHR47637">
    <property type="entry name" value="CHAPERONE SURA"/>
    <property type="match status" value="1"/>
</dbReference>
<keyword evidence="5" id="KW-0143">Chaperone</keyword>
<dbReference type="GO" id="GO:0006457">
    <property type="term" value="P:protein folding"/>
    <property type="evidence" value="ECO:0007669"/>
    <property type="project" value="InterPro"/>
</dbReference>
<dbReference type="InterPro" id="IPR027304">
    <property type="entry name" value="Trigger_fact/SurA_dom_sf"/>
</dbReference>
<keyword evidence="3" id="KW-0574">Periplasm</keyword>
<dbReference type="AlphaFoldDB" id="A0A382BS61"/>
<dbReference type="GO" id="GO:0050821">
    <property type="term" value="P:protein stabilization"/>
    <property type="evidence" value="ECO:0007669"/>
    <property type="project" value="InterPro"/>
</dbReference>
<evidence type="ECO:0000256" key="5">
    <source>
        <dbReference type="ARBA" id="ARBA00023186"/>
    </source>
</evidence>
<gene>
    <name evidence="8" type="ORF">METZ01_LOCUS169348</name>
</gene>
<dbReference type="InterPro" id="IPR046357">
    <property type="entry name" value="PPIase_dom_sf"/>
</dbReference>
<dbReference type="GO" id="GO:0042277">
    <property type="term" value="F:peptide binding"/>
    <property type="evidence" value="ECO:0007669"/>
    <property type="project" value="InterPro"/>
</dbReference>
<dbReference type="EMBL" id="UINC01031058">
    <property type="protein sequence ID" value="SVB16494.1"/>
    <property type="molecule type" value="Genomic_DNA"/>
</dbReference>
<evidence type="ECO:0000256" key="2">
    <source>
        <dbReference type="ARBA" id="ARBA00022737"/>
    </source>
</evidence>
<evidence type="ECO:0000256" key="1">
    <source>
        <dbReference type="ARBA" id="ARBA00022729"/>
    </source>
</evidence>
<dbReference type="PROSITE" id="PS50198">
    <property type="entry name" value="PPIC_PPIASE_2"/>
    <property type="match status" value="2"/>
</dbReference>
<dbReference type="Pfam" id="PF00639">
    <property type="entry name" value="Rotamase"/>
    <property type="match status" value="2"/>
</dbReference>
<name>A0A382BS61_9ZZZZ</name>
<dbReference type="GO" id="GO:0051082">
    <property type="term" value="F:unfolded protein binding"/>
    <property type="evidence" value="ECO:0007669"/>
    <property type="project" value="InterPro"/>
</dbReference>
<evidence type="ECO:0000256" key="4">
    <source>
        <dbReference type="ARBA" id="ARBA00023110"/>
    </source>
</evidence>
<dbReference type="Pfam" id="PF09312">
    <property type="entry name" value="SurA_N"/>
    <property type="match status" value="1"/>
</dbReference>
<dbReference type="Gene3D" id="1.10.4030.10">
    <property type="entry name" value="Porin chaperone SurA, peptide-binding domain"/>
    <property type="match status" value="1"/>
</dbReference>
<keyword evidence="2" id="KW-0677">Repeat</keyword>
<evidence type="ECO:0000256" key="6">
    <source>
        <dbReference type="ARBA" id="ARBA00023235"/>
    </source>
</evidence>
<dbReference type="SUPFAM" id="SSF109998">
    <property type="entry name" value="Triger factor/SurA peptide-binding domain-like"/>
    <property type="match status" value="1"/>
</dbReference>
<feature type="domain" description="PpiC" evidence="7">
    <location>
        <begin position="316"/>
        <end position="415"/>
    </location>
</feature>
<feature type="domain" description="PpiC" evidence="7">
    <location>
        <begin position="206"/>
        <end position="307"/>
    </location>
</feature>
<evidence type="ECO:0000259" key="7">
    <source>
        <dbReference type="PROSITE" id="PS50198"/>
    </source>
</evidence>
<protein>
    <recommendedName>
        <fullName evidence="7">PpiC domain-containing protein</fullName>
    </recommendedName>
</protein>
<proteinExistence type="inferred from homology"/>
<dbReference type="InterPro" id="IPR015391">
    <property type="entry name" value="SurA_N"/>
</dbReference>
<dbReference type="GO" id="GO:0003755">
    <property type="term" value="F:peptidyl-prolyl cis-trans isomerase activity"/>
    <property type="evidence" value="ECO:0007669"/>
    <property type="project" value="UniProtKB-KW"/>
</dbReference>
<evidence type="ECO:0000256" key="3">
    <source>
        <dbReference type="ARBA" id="ARBA00022764"/>
    </source>
</evidence>
<reference evidence="8" key="1">
    <citation type="submission" date="2018-05" db="EMBL/GenBank/DDBJ databases">
        <authorList>
            <person name="Lanie J.A."/>
            <person name="Ng W.-L."/>
            <person name="Kazmierczak K.M."/>
            <person name="Andrzejewski T.M."/>
            <person name="Davidsen T.M."/>
            <person name="Wayne K.J."/>
            <person name="Tettelin H."/>
            <person name="Glass J.I."/>
            <person name="Rusch D."/>
            <person name="Podicherti R."/>
            <person name="Tsui H.-C.T."/>
            <person name="Winkler M.E."/>
        </authorList>
    </citation>
    <scope>NUCLEOTIDE SEQUENCE</scope>
</reference>